<comment type="caution">
    <text evidence="2">The sequence shown here is derived from an EMBL/GenBank/DDBJ whole genome shotgun (WGS) entry which is preliminary data.</text>
</comment>
<dbReference type="EMBL" id="JAFITO010000006">
    <property type="protein sequence ID" value="MBN4068163.1"/>
    <property type="molecule type" value="Genomic_DNA"/>
</dbReference>
<keyword evidence="2" id="KW-0238">DNA-binding</keyword>
<sequence length="273" mass="28262">MKKTLFKGIITCLFISLATFASASQNITGKVLETMDSGGYTYMQVDTGDSQPWVAIPKSQVKVGQEVTYQPGMVMKNFASKSLNRTFDSIVFSSGIDGGSAAPHGKGMGMGMGMGGMQNPHGEKAAADANDSFASAVQAEGGAPATSIKPAAGSGGSLGATAPFSGISVDKAVGDNAYSVSEIFAQTEALNGKTVRIQGKVVKYSPSIMGRNWVHLQDGTGDPEAGTHDLVLTTSEQIKVNTVLTMEGVLAANKDFGAGYKYVAIVEEAKAVQ</sequence>
<name>A0ABS3ATR6_9BACT</name>
<feature type="signal peptide" evidence="1">
    <location>
        <begin position="1"/>
        <end position="23"/>
    </location>
</feature>
<organism evidence="2 3">
    <name type="scientific">Desulfotalea psychrophila</name>
    <dbReference type="NCBI Taxonomy" id="84980"/>
    <lineage>
        <taxon>Bacteria</taxon>
        <taxon>Pseudomonadati</taxon>
        <taxon>Thermodesulfobacteriota</taxon>
        <taxon>Desulfobulbia</taxon>
        <taxon>Desulfobulbales</taxon>
        <taxon>Desulfocapsaceae</taxon>
        <taxon>Desulfotalea</taxon>
    </lineage>
</organism>
<evidence type="ECO:0000313" key="2">
    <source>
        <dbReference type="EMBL" id="MBN4068163.1"/>
    </source>
</evidence>
<feature type="chain" id="PRO_5046070936" evidence="1">
    <location>
        <begin position="24"/>
        <end position="273"/>
    </location>
</feature>
<evidence type="ECO:0000313" key="3">
    <source>
        <dbReference type="Proteomes" id="UP000717534"/>
    </source>
</evidence>
<protein>
    <submittedName>
        <fullName evidence="2">DNA-binding protein</fullName>
    </submittedName>
</protein>
<evidence type="ECO:0000256" key="1">
    <source>
        <dbReference type="SAM" id="SignalP"/>
    </source>
</evidence>
<reference evidence="2 3" key="1">
    <citation type="submission" date="2021-02" db="EMBL/GenBank/DDBJ databases">
        <title>Activity-based single-cell genomes from oceanic crustal fluid captures similar information to metagenomic and metatranscriptomic surveys with orders of magnitude less sampling.</title>
        <authorList>
            <person name="D'Angelo T.S."/>
            <person name="Orcutt B.N."/>
        </authorList>
    </citation>
    <scope>NUCLEOTIDE SEQUENCE [LARGE SCALE GENOMIC DNA]</scope>
    <source>
        <strain evidence="2">AH-315-G02</strain>
    </source>
</reference>
<dbReference type="GO" id="GO:0003677">
    <property type="term" value="F:DNA binding"/>
    <property type="evidence" value="ECO:0007669"/>
    <property type="project" value="UniProtKB-KW"/>
</dbReference>
<accession>A0ABS3ATR6</accession>
<gene>
    <name evidence="2" type="ORF">JYU06_01370</name>
</gene>
<proteinExistence type="predicted"/>
<keyword evidence="3" id="KW-1185">Reference proteome</keyword>
<keyword evidence="1" id="KW-0732">Signal</keyword>
<dbReference type="Proteomes" id="UP000717534">
    <property type="component" value="Unassembled WGS sequence"/>
</dbReference>